<feature type="region of interest" description="Disordered" evidence="4">
    <location>
        <begin position="1"/>
        <end position="26"/>
    </location>
</feature>
<dbReference type="Pfam" id="PF17210">
    <property type="entry name" value="SdrD_B"/>
    <property type="match status" value="3"/>
</dbReference>
<dbReference type="InterPro" id="IPR051417">
    <property type="entry name" value="SDr/BOS_complex"/>
</dbReference>
<dbReference type="InterPro" id="IPR013783">
    <property type="entry name" value="Ig-like_fold"/>
</dbReference>
<dbReference type="SUPFAM" id="SSF117074">
    <property type="entry name" value="Hypothetical protein PA1324"/>
    <property type="match status" value="5"/>
</dbReference>
<dbReference type="EMBL" id="SJPN01000004">
    <property type="protein sequence ID" value="TWU02566.1"/>
    <property type="molecule type" value="Genomic_DNA"/>
</dbReference>
<evidence type="ECO:0000256" key="4">
    <source>
        <dbReference type="SAM" id="MobiDB-lite"/>
    </source>
</evidence>
<dbReference type="PANTHER" id="PTHR23303">
    <property type="entry name" value="CARBOXYPEPTIDASE REGULATORY REGION-CONTAINING"/>
    <property type="match status" value="1"/>
</dbReference>
<dbReference type="PROSITE" id="PS00018">
    <property type="entry name" value="EF_HAND_1"/>
    <property type="match status" value="1"/>
</dbReference>
<reference evidence="7 8" key="1">
    <citation type="submission" date="2019-02" db="EMBL/GenBank/DDBJ databases">
        <title>Deep-cultivation of Planctomycetes and their phenomic and genomic characterization uncovers novel biology.</title>
        <authorList>
            <person name="Wiegand S."/>
            <person name="Jogler M."/>
            <person name="Boedeker C."/>
            <person name="Pinto D."/>
            <person name="Vollmers J."/>
            <person name="Rivas-Marin E."/>
            <person name="Kohn T."/>
            <person name="Peeters S.H."/>
            <person name="Heuer A."/>
            <person name="Rast P."/>
            <person name="Oberbeckmann S."/>
            <person name="Bunk B."/>
            <person name="Jeske O."/>
            <person name="Meyerdierks A."/>
            <person name="Storesund J.E."/>
            <person name="Kallscheuer N."/>
            <person name="Luecker S."/>
            <person name="Lage O.M."/>
            <person name="Pohl T."/>
            <person name="Merkel B.J."/>
            <person name="Hornburger P."/>
            <person name="Mueller R.-W."/>
            <person name="Bruemmer F."/>
            <person name="Labrenz M."/>
            <person name="Spormann A.M."/>
            <person name="Op Den Camp H."/>
            <person name="Overmann J."/>
            <person name="Amann R."/>
            <person name="Jetten M.S.M."/>
            <person name="Mascher T."/>
            <person name="Medema M.H."/>
            <person name="Devos D.P."/>
            <person name="Kaster A.-K."/>
            <person name="Ovreas L."/>
            <person name="Rohde M."/>
            <person name="Galperin M.Y."/>
            <person name="Jogler C."/>
        </authorList>
    </citation>
    <scope>NUCLEOTIDE SEQUENCE [LARGE SCALE GENOMIC DNA]</scope>
    <source>
        <strain evidence="7 8">Pla52n</strain>
    </source>
</reference>
<feature type="domain" description="SD-repeat containing protein B" evidence="5">
    <location>
        <begin position="491"/>
        <end position="558"/>
    </location>
</feature>
<protein>
    <submittedName>
        <fullName evidence="7">Serine-aspartate repeat-containing protein D</fullName>
    </submittedName>
</protein>
<dbReference type="InterPro" id="IPR033764">
    <property type="entry name" value="Sdr_B"/>
</dbReference>
<dbReference type="GO" id="GO:0005576">
    <property type="term" value="C:extracellular region"/>
    <property type="evidence" value="ECO:0007669"/>
    <property type="project" value="UniProtKB-SubCell"/>
</dbReference>
<feature type="region of interest" description="Disordered" evidence="4">
    <location>
        <begin position="1602"/>
        <end position="1623"/>
    </location>
</feature>
<dbReference type="OrthoDB" id="252653at2"/>
<dbReference type="Pfam" id="PF20009">
    <property type="entry name" value="GEVED"/>
    <property type="match status" value="3"/>
</dbReference>
<feature type="domain" description="GEVED" evidence="6">
    <location>
        <begin position="1137"/>
        <end position="1213"/>
    </location>
</feature>
<evidence type="ECO:0000313" key="7">
    <source>
        <dbReference type="EMBL" id="TWU02566.1"/>
    </source>
</evidence>
<dbReference type="Gene3D" id="2.60.40.10">
    <property type="entry name" value="Immunoglobulins"/>
    <property type="match status" value="6"/>
</dbReference>
<feature type="compositionally biased region" description="Polar residues" evidence="4">
    <location>
        <begin position="1"/>
        <end position="10"/>
    </location>
</feature>
<evidence type="ECO:0000256" key="3">
    <source>
        <dbReference type="ARBA" id="ARBA00022729"/>
    </source>
</evidence>
<sequence length="1666" mass="175395">MKSWLPNRSLSRSKTRRPSSRAKRQRLTRTLRLQRFESRMMLAGDVVFMEDFESGDGGFTVDNTGGSILGQWHHSIGRSRDGLPGHSPTHAFYYGQFETVLGGGRYPVFTDHQGTLTSPEIELGCGVNTLSFSYLLDTRDPLDQDFAEVRIIDVSSGTKTLIMSRAGGEIIEGDYRWHQATADISQWEGKTIQVEFLFDTGDAEPIDPEGWYIDDILVTNEPHDGFVDGVVFEDINGNGVRDTAEPGLSGWEIRAYRDANGDGKLDQSEFDAGPAVSDFTSNGLTDKDADGNPDAVGFYRIDVPAGEYIVVEGLLNGWQQSLPGQVVLDNVVSGSTAVGELGYAVVIECDQATQGFDFGNFETIDVSGRKFEDADANGLFDLNAGDSALPGWQIHAYQDNGTTVGALDPGDTLVTTVTTDSNGEYRFDLVPGDYLIVEEQRSGWRQSTPTTDVGGNTVGHASDGFSLAVRSGDSLTDVDFGNYVTGSIHVFKFNDLNADGVHTSNEPGWAGITISLMGVDGLGNTLPTITATTDASGNVDFTDLIPGVYSVTEILPSMNLASTPVNVTGIVVSSRQEWVAVANQAALPADSLKRESILDADLDGVSDLAFGNYLRGSIHGQKFNDINANGIKDIDEPGVNGVSFSLSGIDSQGNAILPVRTTVSMDMDLDGDGSIDPLTERGLFWFADLDPGTYTVTETVPNNSVATTGSSVGGIVLTSGVEFVAAAGQAMLAANSAKQEQVLDRDNDGVADLAFGNALKSSIVGHKFEDLDGDGIEDLGEPRLNGFVVELLVETNGVFVIATDSNGNARRTVTADRDLNGDSTIDPVTERGLYWFDGLSEGIYRVREVLTATQVDRSWRQSTASAGDISLPLGAAVVAISGQSIGGQQETVLADLAIGNYVLGSLHGQVYNDINGNGVQDPGETGLDGVTITLSGIDGKGVAIGSRSFVTTSMDLNGDGSIDSLTERGLYGFTDLAPGTYTLTEVVPAGSSLTTPNPVVDVSVSSRMEWVSGVGQAMLGSGAAKVEMVLDRDTDGVPDLNFGNAGNLDFGDAPSPSFPTLLASDGARHAIVPGFHLGALIDAEPDGQPTAAADGDDNAGVDDEDGVVFANQILAGFTSEVTVTLANDDPDNRDALLNAWIDFNGDGAWDSGEQIFTDLALTAGAQTLTFNVPLSATLNEPLVTRFRLSSTGGLPSDGSGFAIDGEVEDHTVTIRGFDFGDALRIDGGTPTYPTLLADDGARHIIQPGFYLGSDTEPDAESDGQPTVLSNGDDADGTDDEDGVVLRTAAVQGQSNEIDVLVPSTFGQGFLDAWIDYNLDGDWDDPGEQIFSSQSLSYDGSTGLNILSFTTPLLADVLQDFVAPARFRVSRAGGLSPGGLAMDGEVEDHLITITAQDPAFDGGDAPTAAQSGFAKSYPTLISNDGAFHQILEGLHLGNAVDDDGFTGLPTSMADGDDVSEADDEDGVVIPELTVDIGNVAVVSVPQTTLDLGGRLDAWIDLNRDGDWDDAGERLTPAGGQLLTTLTTEINLPAVATAGNRYARFRLSLTGGLSPGGSLINIDPVTSEGDNIPGEVEDYLVRVVSSPSEAPITKRRFIVSSLENDSTPATTSATTQASSTVPMTSRSGTVVAAATTNANVTPDSHDAVFAELGQPTVSSRRLMLTSSR</sequence>
<feature type="region of interest" description="Disordered" evidence="4">
    <location>
        <begin position="1250"/>
        <end position="1278"/>
    </location>
</feature>
<dbReference type="InterPro" id="IPR013320">
    <property type="entry name" value="ConA-like_dom_sf"/>
</dbReference>
<dbReference type="RefSeq" id="WP_146520868.1">
    <property type="nucleotide sequence ID" value="NZ_CP151726.1"/>
</dbReference>
<accession>A0A5C6AU40</accession>
<feature type="domain" description="SD-repeat containing protein B" evidence="5">
    <location>
        <begin position="909"/>
        <end position="1018"/>
    </location>
</feature>
<keyword evidence="8" id="KW-1185">Reference proteome</keyword>
<feature type="domain" description="GEVED" evidence="6">
    <location>
        <begin position="1494"/>
        <end position="1579"/>
    </location>
</feature>
<keyword evidence="3" id="KW-0732">Signal</keyword>
<dbReference type="InterPro" id="IPR018247">
    <property type="entry name" value="EF_Hand_1_Ca_BS"/>
</dbReference>
<dbReference type="SUPFAM" id="SSF49899">
    <property type="entry name" value="Concanavalin A-like lectins/glucanases"/>
    <property type="match status" value="1"/>
</dbReference>
<feature type="domain" description="SD-repeat containing protein B" evidence="5">
    <location>
        <begin position="623"/>
        <end position="719"/>
    </location>
</feature>
<comment type="caution">
    <text evidence="7">The sequence shown here is derived from an EMBL/GenBank/DDBJ whole genome shotgun (WGS) entry which is preliminary data.</text>
</comment>
<organism evidence="7 8">
    <name type="scientific">Stieleria varia</name>
    <dbReference type="NCBI Taxonomy" id="2528005"/>
    <lineage>
        <taxon>Bacteria</taxon>
        <taxon>Pseudomonadati</taxon>
        <taxon>Planctomycetota</taxon>
        <taxon>Planctomycetia</taxon>
        <taxon>Pirellulales</taxon>
        <taxon>Pirellulaceae</taxon>
        <taxon>Stieleria</taxon>
    </lineage>
</organism>
<proteinExistence type="predicted"/>
<evidence type="ECO:0000256" key="1">
    <source>
        <dbReference type="ARBA" id="ARBA00004613"/>
    </source>
</evidence>
<keyword evidence="2" id="KW-0964">Secreted</keyword>
<evidence type="ECO:0000313" key="8">
    <source>
        <dbReference type="Proteomes" id="UP000320176"/>
    </source>
</evidence>
<feature type="domain" description="GEVED" evidence="6">
    <location>
        <begin position="1310"/>
        <end position="1391"/>
    </location>
</feature>
<evidence type="ECO:0000256" key="2">
    <source>
        <dbReference type="ARBA" id="ARBA00022525"/>
    </source>
</evidence>
<feature type="compositionally biased region" description="Basic residues" evidence="4">
    <location>
        <begin position="11"/>
        <end position="26"/>
    </location>
</feature>
<dbReference type="Proteomes" id="UP000320176">
    <property type="component" value="Unassembled WGS sequence"/>
</dbReference>
<evidence type="ECO:0000259" key="6">
    <source>
        <dbReference type="Pfam" id="PF20009"/>
    </source>
</evidence>
<comment type="subcellular location">
    <subcellularLocation>
        <location evidence="1">Secreted</location>
    </subcellularLocation>
</comment>
<evidence type="ECO:0000259" key="5">
    <source>
        <dbReference type="Pfam" id="PF17210"/>
    </source>
</evidence>
<dbReference type="PANTHER" id="PTHR23303:SF15">
    <property type="entry name" value="COLOSSIN-A"/>
    <property type="match status" value="1"/>
</dbReference>
<gene>
    <name evidence="7" type="primary">sdrD_2</name>
    <name evidence="7" type="ORF">Pla52n_36160</name>
</gene>
<feature type="compositionally biased region" description="Low complexity" evidence="4">
    <location>
        <begin position="1604"/>
        <end position="1618"/>
    </location>
</feature>
<dbReference type="InterPro" id="IPR045474">
    <property type="entry name" value="GEVED"/>
</dbReference>
<name>A0A5C6AU40_9BACT</name>